<dbReference type="EMBL" id="JSUQ01000014">
    <property type="protein sequence ID" value="KHQ51866.1"/>
    <property type="molecule type" value="Genomic_DNA"/>
</dbReference>
<evidence type="ECO:0000256" key="2">
    <source>
        <dbReference type="ARBA" id="ARBA00022679"/>
    </source>
</evidence>
<dbReference type="GO" id="GO:0019698">
    <property type="term" value="P:D-galacturonate catabolic process"/>
    <property type="evidence" value="ECO:0007669"/>
    <property type="project" value="TreeGrafter"/>
</dbReference>
<dbReference type="Proteomes" id="UP000030960">
    <property type="component" value="Unassembled WGS sequence"/>
</dbReference>
<evidence type="ECO:0000256" key="3">
    <source>
        <dbReference type="ARBA" id="ARBA00022777"/>
    </source>
</evidence>
<dbReference type="OrthoDB" id="9776822at2"/>
<comment type="similarity">
    <text evidence="1">Belongs to the carbohydrate kinase PfkB family.</text>
</comment>
<keyword evidence="6" id="KW-1185">Reference proteome</keyword>
<dbReference type="Gene3D" id="3.40.1190.20">
    <property type="match status" value="1"/>
</dbReference>
<dbReference type="InterPro" id="IPR011611">
    <property type="entry name" value="PfkB_dom"/>
</dbReference>
<dbReference type="AlphaFoldDB" id="A0A0B3S5A6"/>
<dbReference type="PATRIC" id="fig|1515334.3.peg.3519"/>
<dbReference type="RefSeq" id="WP_043144019.1">
    <property type="nucleotide sequence ID" value="NZ_JSUQ01000014.1"/>
</dbReference>
<evidence type="ECO:0000259" key="4">
    <source>
        <dbReference type="Pfam" id="PF00294"/>
    </source>
</evidence>
<keyword evidence="3 5" id="KW-0418">Kinase</keyword>
<dbReference type="InterPro" id="IPR002173">
    <property type="entry name" value="Carboh/pur_kinase_PfkB_CS"/>
</dbReference>
<proteinExistence type="inferred from homology"/>
<dbReference type="PROSITE" id="PS00584">
    <property type="entry name" value="PFKB_KINASES_2"/>
    <property type="match status" value="1"/>
</dbReference>
<reference evidence="5 6" key="1">
    <citation type="submission" date="2014-10" db="EMBL/GenBank/DDBJ databases">
        <title>Genome sequence of Ponticoccus sp. strain UMTAT08 isolated from clonal culture of toxic dinoflagellate Alexandrium tamiyavanichii.</title>
        <authorList>
            <person name="Gan H.Y."/>
            <person name="Muhd D.-D."/>
            <person name="Mohd Noor M.E."/>
            <person name="Yeong Y.S."/>
            <person name="Usup G."/>
        </authorList>
    </citation>
    <scope>NUCLEOTIDE SEQUENCE [LARGE SCALE GENOMIC DNA]</scope>
    <source>
        <strain evidence="5 6">UMTAT08</strain>
    </source>
</reference>
<accession>A0A0B3S5A6</accession>
<evidence type="ECO:0000256" key="1">
    <source>
        <dbReference type="ARBA" id="ARBA00010688"/>
    </source>
</evidence>
<dbReference type="STRING" id="561184.SAMN05216376_104325"/>
<dbReference type="SUPFAM" id="SSF53613">
    <property type="entry name" value="Ribokinase-like"/>
    <property type="match status" value="1"/>
</dbReference>
<sequence>MTRFLSLGEIMVEMAPAPQNPGLFRLGYAGDTFNTAWYARRLLPATWTVSYGTVLGEDGMSDDLARFIGAQGMSNDAIRRHPTRTPGLYMIQTRDGERSFSYWRGQSAAKTLADDPAWLDEVMAERDVIQFSGITLAILAPEARRTLCAALGRARAAGAHIAFDTNLRPRLWESAEAMRSGLLMGAAVSDTVLPSFDEEQLAFQDATPEDTLQRYRAAGASCVVIKNGEAPCHGWSEADGSVTTTPPEVTKITDSTAAGDSFGAGFLAARATGASLGTAMSRAAHLAAEVIQHPGALAPQIFDQGETP</sequence>
<dbReference type="GO" id="GO:0008673">
    <property type="term" value="F:2-dehydro-3-deoxygluconokinase activity"/>
    <property type="evidence" value="ECO:0007669"/>
    <property type="project" value="TreeGrafter"/>
</dbReference>
<dbReference type="CDD" id="cd01166">
    <property type="entry name" value="KdgK"/>
    <property type="match status" value="1"/>
</dbReference>
<keyword evidence="2" id="KW-0808">Transferase</keyword>
<dbReference type="PANTHER" id="PTHR43085">
    <property type="entry name" value="HEXOKINASE FAMILY MEMBER"/>
    <property type="match status" value="1"/>
</dbReference>
<feature type="domain" description="Carbohydrate kinase PfkB" evidence="4">
    <location>
        <begin position="2"/>
        <end position="298"/>
    </location>
</feature>
<dbReference type="Pfam" id="PF00294">
    <property type="entry name" value="PfkB"/>
    <property type="match status" value="1"/>
</dbReference>
<evidence type="ECO:0000313" key="5">
    <source>
        <dbReference type="EMBL" id="KHQ51866.1"/>
    </source>
</evidence>
<protein>
    <submittedName>
        <fullName evidence="5">2-dehydro-3-deoxygluconokinase</fullName>
    </submittedName>
</protein>
<dbReference type="GO" id="GO:0005829">
    <property type="term" value="C:cytosol"/>
    <property type="evidence" value="ECO:0007669"/>
    <property type="project" value="TreeGrafter"/>
</dbReference>
<dbReference type="InterPro" id="IPR029056">
    <property type="entry name" value="Ribokinase-like"/>
</dbReference>
<dbReference type="PANTHER" id="PTHR43085:SF15">
    <property type="entry name" value="2-DEHYDRO-3-DEOXYGLUCONOKINASE"/>
    <property type="match status" value="1"/>
</dbReference>
<dbReference type="InterPro" id="IPR050306">
    <property type="entry name" value="PfkB_Carbo_kinase"/>
</dbReference>
<comment type="caution">
    <text evidence="5">The sequence shown here is derived from an EMBL/GenBank/DDBJ whole genome shotgun (WGS) entry which is preliminary data.</text>
</comment>
<name>A0A0B3S5A6_9RHOB</name>
<evidence type="ECO:0000313" key="6">
    <source>
        <dbReference type="Proteomes" id="UP000030960"/>
    </source>
</evidence>
<dbReference type="GO" id="GO:0042840">
    <property type="term" value="P:D-glucuronate catabolic process"/>
    <property type="evidence" value="ECO:0007669"/>
    <property type="project" value="TreeGrafter"/>
</dbReference>
<gene>
    <name evidence="5" type="ORF">OA50_03503</name>
</gene>
<dbReference type="GO" id="GO:0006974">
    <property type="term" value="P:DNA damage response"/>
    <property type="evidence" value="ECO:0007669"/>
    <property type="project" value="TreeGrafter"/>
</dbReference>
<organism evidence="5 6">
    <name type="scientific">Mameliella alba</name>
    <dbReference type="NCBI Taxonomy" id="561184"/>
    <lineage>
        <taxon>Bacteria</taxon>
        <taxon>Pseudomonadati</taxon>
        <taxon>Pseudomonadota</taxon>
        <taxon>Alphaproteobacteria</taxon>
        <taxon>Rhodobacterales</taxon>
        <taxon>Roseobacteraceae</taxon>
        <taxon>Mameliella</taxon>
    </lineage>
</organism>